<proteinExistence type="predicted"/>
<protein>
    <submittedName>
        <fullName evidence="2">XRE family transcriptional regulator</fullName>
    </submittedName>
</protein>
<dbReference type="OrthoDB" id="3504495at2"/>
<dbReference type="Gene3D" id="1.10.260.40">
    <property type="entry name" value="lambda repressor-like DNA-binding domains"/>
    <property type="match status" value="1"/>
</dbReference>
<evidence type="ECO:0000313" key="3">
    <source>
        <dbReference type="Proteomes" id="UP000033393"/>
    </source>
</evidence>
<dbReference type="SMART" id="SM00530">
    <property type="entry name" value="HTH_XRE"/>
    <property type="match status" value="1"/>
</dbReference>
<dbReference type="Proteomes" id="UP000033393">
    <property type="component" value="Unassembled WGS sequence"/>
</dbReference>
<dbReference type="CDD" id="cd00093">
    <property type="entry name" value="HTH_XRE"/>
    <property type="match status" value="1"/>
</dbReference>
<dbReference type="PATRIC" id="fig|68170.10.peg.7587"/>
<dbReference type="InterPro" id="IPR001387">
    <property type="entry name" value="Cro/C1-type_HTH"/>
</dbReference>
<dbReference type="eggNOG" id="COG0457">
    <property type="taxonomic scope" value="Bacteria"/>
</dbReference>
<reference evidence="2 3" key="1">
    <citation type="submission" date="2015-02" db="EMBL/GenBank/DDBJ databases">
        <authorList>
            <person name="Ju K.-S."/>
            <person name="Doroghazi J.R."/>
            <person name="Metcalf W."/>
        </authorList>
    </citation>
    <scope>NUCLEOTIDE SEQUENCE [LARGE SCALE GENOMIC DNA]</scope>
    <source>
        <strain evidence="2 3">NRRL B-16140</strain>
    </source>
</reference>
<dbReference type="PROSITE" id="PS50943">
    <property type="entry name" value="HTH_CROC1"/>
    <property type="match status" value="1"/>
</dbReference>
<sequence length="404" mass="44465">MEESAGRIGARVRYWRERRKLPRQRFADMVGRSVSWLDKVESGERELARLPVIERVADALGIDPAVLTDDSRNQRARQCVDAGEVQAICSALASYPGLAPATSEEVDLIRIARQASYLDHAWGMSRFTVVAQNLPALMAEAYLATQTASAADLVNAHRILTTTYRLASSMLLKFESNDLAWLAADRAMYTAMSIDDAWSLARATRSVARAMTSIRRQPQAIVALVAMADRMRDEVRANPAELLALHGMLYLAASITAAGQEDVALAGEMHDSALATARQYKPHYNDHHTFFGVTNTQIHRVAALVRLHQHGRALEFANHISPRDVAALSAERQSNYQLDLTEAHTGVGDYRQAVRALGKAEQVAPEEVRCRPLAHGLLRSLLNNTTGEPARLVRQMAGRAGVEA</sequence>
<comment type="caution">
    <text evidence="2">The sequence shown here is derived from an EMBL/GenBank/DDBJ whole genome shotgun (WGS) entry which is preliminary data.</text>
</comment>
<gene>
    <name evidence="2" type="ORF">UK23_07410</name>
</gene>
<dbReference type="InterPro" id="IPR010982">
    <property type="entry name" value="Lambda_DNA-bd_dom_sf"/>
</dbReference>
<accession>A0A0F0HCD8</accession>
<dbReference type="GO" id="GO:0003677">
    <property type="term" value="F:DNA binding"/>
    <property type="evidence" value="ECO:0007669"/>
    <property type="project" value="InterPro"/>
</dbReference>
<dbReference type="RefSeq" id="WP_045310629.1">
    <property type="nucleotide sequence ID" value="NZ_JYJG01000040.1"/>
</dbReference>
<keyword evidence="3" id="KW-1185">Reference proteome</keyword>
<evidence type="ECO:0000259" key="1">
    <source>
        <dbReference type="PROSITE" id="PS50943"/>
    </source>
</evidence>
<dbReference type="AlphaFoldDB" id="A0A0F0HCD8"/>
<dbReference type="STRING" id="68170.GCA_000974445_08048"/>
<evidence type="ECO:0000313" key="2">
    <source>
        <dbReference type="EMBL" id="KJK51313.1"/>
    </source>
</evidence>
<name>A0A0F0HCD8_LENAE</name>
<dbReference type="EMBL" id="JYJG01000040">
    <property type="protein sequence ID" value="KJK51313.1"/>
    <property type="molecule type" value="Genomic_DNA"/>
</dbReference>
<dbReference type="Pfam" id="PF13560">
    <property type="entry name" value="HTH_31"/>
    <property type="match status" value="1"/>
</dbReference>
<feature type="domain" description="HTH cro/C1-type" evidence="1">
    <location>
        <begin position="12"/>
        <end position="67"/>
    </location>
</feature>
<organism evidence="2 3">
    <name type="scientific">Lentzea aerocolonigenes</name>
    <name type="common">Lechevalieria aerocolonigenes</name>
    <name type="synonym">Saccharothrix aerocolonigenes</name>
    <dbReference type="NCBI Taxonomy" id="68170"/>
    <lineage>
        <taxon>Bacteria</taxon>
        <taxon>Bacillati</taxon>
        <taxon>Actinomycetota</taxon>
        <taxon>Actinomycetes</taxon>
        <taxon>Pseudonocardiales</taxon>
        <taxon>Pseudonocardiaceae</taxon>
        <taxon>Lentzea</taxon>
    </lineage>
</organism>
<dbReference type="SUPFAM" id="SSF47413">
    <property type="entry name" value="lambda repressor-like DNA-binding domains"/>
    <property type="match status" value="1"/>
</dbReference>